<evidence type="ECO:0000313" key="3">
    <source>
        <dbReference type="EMBL" id="GFT56177.1"/>
    </source>
</evidence>
<feature type="compositionally biased region" description="Basic and acidic residues" evidence="1">
    <location>
        <begin position="54"/>
        <end position="63"/>
    </location>
</feature>
<dbReference type="EMBL" id="BMAW01089889">
    <property type="protein sequence ID" value="GFS41960.1"/>
    <property type="molecule type" value="Genomic_DNA"/>
</dbReference>
<evidence type="ECO:0000256" key="1">
    <source>
        <dbReference type="SAM" id="MobiDB-lite"/>
    </source>
</evidence>
<feature type="compositionally biased region" description="Polar residues" evidence="1">
    <location>
        <begin position="12"/>
        <end position="22"/>
    </location>
</feature>
<evidence type="ECO:0000313" key="2">
    <source>
        <dbReference type="EMBL" id="GFS41960.1"/>
    </source>
</evidence>
<feature type="region of interest" description="Disordered" evidence="1">
    <location>
        <begin position="1"/>
        <end position="63"/>
    </location>
</feature>
<dbReference type="OrthoDB" id="8064578at2759"/>
<evidence type="ECO:0000313" key="4">
    <source>
        <dbReference type="Proteomes" id="UP000887013"/>
    </source>
</evidence>
<reference evidence="3" key="1">
    <citation type="submission" date="2020-08" db="EMBL/GenBank/DDBJ databases">
        <title>Multicomponent nature underlies the extraordinary mechanical properties of spider dragline silk.</title>
        <authorList>
            <person name="Kono N."/>
            <person name="Nakamura H."/>
            <person name="Mori M."/>
            <person name="Yoshida Y."/>
            <person name="Ohtoshi R."/>
            <person name="Malay A.D."/>
            <person name="Moran D.A.P."/>
            <person name="Tomita M."/>
            <person name="Numata K."/>
            <person name="Arakawa K."/>
        </authorList>
    </citation>
    <scope>NUCLEOTIDE SEQUENCE</scope>
</reference>
<dbReference type="EMBL" id="BMAW01017944">
    <property type="protein sequence ID" value="GFT56177.1"/>
    <property type="molecule type" value="Genomic_DNA"/>
</dbReference>
<proteinExistence type="predicted"/>
<dbReference type="AlphaFoldDB" id="A0A8X6P9Q1"/>
<comment type="caution">
    <text evidence="3">The sequence shown here is derived from an EMBL/GenBank/DDBJ whole genome shotgun (WGS) entry which is preliminary data.</text>
</comment>
<protein>
    <submittedName>
        <fullName evidence="3">Uncharacterized protein</fullName>
    </submittedName>
</protein>
<dbReference type="Proteomes" id="UP000887013">
    <property type="component" value="Unassembled WGS sequence"/>
</dbReference>
<gene>
    <name evidence="3" type="ORF">NPIL_111611</name>
    <name evidence="2" type="ORF">NPIL_492241</name>
</gene>
<sequence>MEFITLLDEKQNPTFSEDTSSDLGDITKKEATSSDSQKQIEASASSDVPSSESRVFHHAPERPRILRTGKRARSRKEYGQVTIITDCFETNPIVQKALAGPNN</sequence>
<feature type="compositionally biased region" description="Low complexity" evidence="1">
    <location>
        <begin position="41"/>
        <end position="53"/>
    </location>
</feature>
<accession>A0A8X6P9Q1</accession>
<keyword evidence="4" id="KW-1185">Reference proteome</keyword>
<name>A0A8X6P9Q1_NEPPI</name>
<organism evidence="3 4">
    <name type="scientific">Nephila pilipes</name>
    <name type="common">Giant wood spider</name>
    <name type="synonym">Nephila maculata</name>
    <dbReference type="NCBI Taxonomy" id="299642"/>
    <lineage>
        <taxon>Eukaryota</taxon>
        <taxon>Metazoa</taxon>
        <taxon>Ecdysozoa</taxon>
        <taxon>Arthropoda</taxon>
        <taxon>Chelicerata</taxon>
        <taxon>Arachnida</taxon>
        <taxon>Araneae</taxon>
        <taxon>Araneomorphae</taxon>
        <taxon>Entelegynae</taxon>
        <taxon>Araneoidea</taxon>
        <taxon>Nephilidae</taxon>
        <taxon>Nephila</taxon>
    </lineage>
</organism>